<keyword evidence="2" id="KW-1185">Reference proteome</keyword>
<sequence length="71" mass="7707">MPVSELEKKADIRIRAASTEKRIPSGASFKTVYYLGSLIKAYGEEKESGLQALLVAHGRYDSTSSSTSLDP</sequence>
<accession>A0A4R2KZD0</accession>
<dbReference type="EMBL" id="SLWX01000001">
    <property type="protein sequence ID" value="TCO78562.1"/>
    <property type="molecule type" value="Genomic_DNA"/>
</dbReference>
<dbReference type="Proteomes" id="UP000294980">
    <property type="component" value="Unassembled WGS sequence"/>
</dbReference>
<gene>
    <name evidence="1" type="ORF">EV688_101379</name>
</gene>
<name>A0A4R2KZD0_9GAMM</name>
<dbReference type="AlphaFoldDB" id="A0A4R2KZD0"/>
<reference evidence="1 2" key="1">
    <citation type="submission" date="2019-03" db="EMBL/GenBank/DDBJ databases">
        <title>Genomic Encyclopedia of Type Strains, Phase IV (KMG-IV): sequencing the most valuable type-strain genomes for metagenomic binning, comparative biology and taxonomic classification.</title>
        <authorList>
            <person name="Goeker M."/>
        </authorList>
    </citation>
    <scope>NUCLEOTIDE SEQUENCE [LARGE SCALE GENOMIC DNA]</scope>
    <source>
        <strain evidence="1 2">DSM 23344</strain>
    </source>
</reference>
<evidence type="ECO:0000313" key="2">
    <source>
        <dbReference type="Proteomes" id="UP000294980"/>
    </source>
</evidence>
<proteinExistence type="predicted"/>
<comment type="caution">
    <text evidence="1">The sequence shown here is derived from an EMBL/GenBank/DDBJ whole genome shotgun (WGS) entry which is preliminary data.</text>
</comment>
<protein>
    <submittedName>
        <fullName evidence="1">Uncharacterized protein</fullName>
    </submittedName>
</protein>
<evidence type="ECO:0000313" key="1">
    <source>
        <dbReference type="EMBL" id="TCO78562.1"/>
    </source>
</evidence>
<organism evidence="1 2">
    <name type="scientific">Chromatocurvus halotolerans</name>
    <dbReference type="NCBI Taxonomy" id="1132028"/>
    <lineage>
        <taxon>Bacteria</taxon>
        <taxon>Pseudomonadati</taxon>
        <taxon>Pseudomonadota</taxon>
        <taxon>Gammaproteobacteria</taxon>
        <taxon>Cellvibrionales</taxon>
        <taxon>Halieaceae</taxon>
        <taxon>Chromatocurvus</taxon>
    </lineage>
</organism>